<dbReference type="Proteomes" id="UP001202328">
    <property type="component" value="Unassembled WGS sequence"/>
</dbReference>
<dbReference type="PANTHER" id="PTHR10241">
    <property type="entry name" value="LETHAL 2 GIANT LARVAE PROTEIN"/>
    <property type="match status" value="1"/>
</dbReference>
<dbReference type="GO" id="GO:0005096">
    <property type="term" value="F:GTPase activator activity"/>
    <property type="evidence" value="ECO:0007669"/>
    <property type="project" value="TreeGrafter"/>
</dbReference>
<dbReference type="InterPro" id="IPR036322">
    <property type="entry name" value="WD40_repeat_dom_sf"/>
</dbReference>
<keyword evidence="9" id="KW-1185">Reference proteome</keyword>
<dbReference type="SUPFAM" id="SSF50978">
    <property type="entry name" value="WD40 repeat-like"/>
    <property type="match status" value="1"/>
</dbReference>
<dbReference type="InterPro" id="IPR011047">
    <property type="entry name" value="Quinoprotein_ADH-like_sf"/>
</dbReference>
<feature type="region of interest" description="Disordered" evidence="6">
    <location>
        <begin position="1015"/>
        <end position="1045"/>
    </location>
</feature>
<dbReference type="SUPFAM" id="SSF50998">
    <property type="entry name" value="Quinoprotein alcohol dehydrogenase-like"/>
    <property type="match status" value="1"/>
</dbReference>
<evidence type="ECO:0000256" key="4">
    <source>
        <dbReference type="ARBA" id="ARBA00022490"/>
    </source>
</evidence>
<feature type="region of interest" description="Disordered" evidence="6">
    <location>
        <begin position="739"/>
        <end position="764"/>
    </location>
</feature>
<dbReference type="GO" id="GO:0005886">
    <property type="term" value="C:plasma membrane"/>
    <property type="evidence" value="ECO:0007669"/>
    <property type="project" value="TreeGrafter"/>
</dbReference>
<dbReference type="GO" id="GO:0005737">
    <property type="term" value="C:cytoplasm"/>
    <property type="evidence" value="ECO:0007669"/>
    <property type="project" value="UniProtKB-SubCell"/>
</dbReference>
<dbReference type="SMART" id="SM00320">
    <property type="entry name" value="WD40"/>
    <property type="match status" value="6"/>
</dbReference>
<gene>
    <name evidence="8" type="ORF">MKW98_005179</name>
</gene>
<evidence type="ECO:0000256" key="1">
    <source>
        <dbReference type="ARBA" id="ARBA00004496"/>
    </source>
</evidence>
<evidence type="ECO:0000313" key="8">
    <source>
        <dbReference type="EMBL" id="KAI3836846.1"/>
    </source>
</evidence>
<evidence type="ECO:0000256" key="6">
    <source>
        <dbReference type="SAM" id="MobiDB-lite"/>
    </source>
</evidence>
<proteinExistence type="inferred from homology"/>
<dbReference type="Gene3D" id="2.130.10.10">
    <property type="entry name" value="YVTN repeat-like/Quinoprotein amine dehydrogenase"/>
    <property type="match status" value="3"/>
</dbReference>
<dbReference type="GO" id="GO:0006887">
    <property type="term" value="P:exocytosis"/>
    <property type="evidence" value="ECO:0007669"/>
    <property type="project" value="UniProtKB-KW"/>
</dbReference>
<dbReference type="InterPro" id="IPR015943">
    <property type="entry name" value="WD40/YVTN_repeat-like_dom_sf"/>
</dbReference>
<keyword evidence="4" id="KW-0963">Cytoplasm</keyword>
<reference evidence="8" key="1">
    <citation type="submission" date="2022-04" db="EMBL/GenBank/DDBJ databases">
        <title>A functionally conserved STORR gene fusion in Papaver species that diverged 16.8 million years ago.</title>
        <authorList>
            <person name="Catania T."/>
        </authorList>
    </citation>
    <scope>NUCLEOTIDE SEQUENCE</scope>
    <source>
        <strain evidence="8">S-188037</strain>
    </source>
</reference>
<dbReference type="EMBL" id="JAJJMB010017633">
    <property type="protein sequence ID" value="KAI3836846.1"/>
    <property type="molecule type" value="Genomic_DNA"/>
</dbReference>
<evidence type="ECO:0000256" key="5">
    <source>
        <dbReference type="PROSITE-ProRule" id="PRU00290"/>
    </source>
</evidence>
<dbReference type="PANTHER" id="PTHR10241:SF25">
    <property type="entry name" value="TOMOSYN, ISOFORM C"/>
    <property type="match status" value="1"/>
</dbReference>
<evidence type="ECO:0000313" key="9">
    <source>
        <dbReference type="Proteomes" id="UP001202328"/>
    </source>
</evidence>
<comment type="similarity">
    <text evidence="2">Belongs to the WD repeat L(2)GL family.</text>
</comment>
<protein>
    <recommendedName>
        <fullName evidence="7">V-SNARE coiled-coil homology domain-containing protein</fullName>
    </recommendedName>
</protein>
<dbReference type="Gene3D" id="1.20.5.110">
    <property type="match status" value="1"/>
</dbReference>
<dbReference type="InterPro" id="IPR001680">
    <property type="entry name" value="WD40_rpt"/>
</dbReference>
<feature type="compositionally biased region" description="Basic and acidic residues" evidence="6">
    <location>
        <begin position="1023"/>
        <end position="1045"/>
    </location>
</feature>
<keyword evidence="5" id="KW-0175">Coiled coil</keyword>
<evidence type="ECO:0000256" key="2">
    <source>
        <dbReference type="ARBA" id="ARBA00008070"/>
    </source>
</evidence>
<dbReference type="GO" id="GO:0006893">
    <property type="term" value="P:Golgi to plasma membrane transport"/>
    <property type="evidence" value="ECO:0007669"/>
    <property type="project" value="TreeGrafter"/>
</dbReference>
<dbReference type="GO" id="GO:0045159">
    <property type="term" value="F:myosin II binding"/>
    <property type="evidence" value="ECO:0007669"/>
    <property type="project" value="TreeGrafter"/>
</dbReference>
<keyword evidence="3" id="KW-0268">Exocytosis</keyword>
<feature type="compositionally biased region" description="Polar residues" evidence="6">
    <location>
        <begin position="751"/>
        <end position="764"/>
    </location>
</feature>
<dbReference type="SUPFAM" id="SSF58038">
    <property type="entry name" value="SNARE fusion complex"/>
    <property type="match status" value="1"/>
</dbReference>
<name>A0AAD4RW98_9MAGN</name>
<evidence type="ECO:0000259" key="7">
    <source>
        <dbReference type="PROSITE" id="PS50892"/>
    </source>
</evidence>
<dbReference type="CDD" id="cd15873">
    <property type="entry name" value="R-SNARE_STXBP5_6"/>
    <property type="match status" value="1"/>
</dbReference>
<comment type="caution">
    <text evidence="8">The sequence shown here is derived from an EMBL/GenBank/DDBJ whole genome shotgun (WGS) entry which is preliminary data.</text>
</comment>
<accession>A0AAD4RW98</accession>
<organism evidence="8 9">
    <name type="scientific">Papaver atlanticum</name>
    <dbReference type="NCBI Taxonomy" id="357466"/>
    <lineage>
        <taxon>Eukaryota</taxon>
        <taxon>Viridiplantae</taxon>
        <taxon>Streptophyta</taxon>
        <taxon>Embryophyta</taxon>
        <taxon>Tracheophyta</taxon>
        <taxon>Spermatophyta</taxon>
        <taxon>Magnoliopsida</taxon>
        <taxon>Ranunculales</taxon>
        <taxon>Papaveraceae</taxon>
        <taxon>Papaveroideae</taxon>
        <taxon>Papaver</taxon>
    </lineage>
</organism>
<evidence type="ECO:0000256" key="3">
    <source>
        <dbReference type="ARBA" id="ARBA00022483"/>
    </source>
</evidence>
<dbReference type="PROSITE" id="PS50892">
    <property type="entry name" value="V_SNARE"/>
    <property type="match status" value="1"/>
</dbReference>
<comment type="subcellular location">
    <subcellularLocation>
        <location evidence="1">Cytoplasm</location>
    </subcellularLocation>
</comment>
<dbReference type="AlphaFoldDB" id="A0AAD4RW98"/>
<dbReference type="GO" id="GO:0019905">
    <property type="term" value="F:syntaxin binding"/>
    <property type="evidence" value="ECO:0007669"/>
    <property type="project" value="TreeGrafter"/>
</dbReference>
<sequence>MFAIRLLQKAKNHHHNNSQQNVQGSVAPADLDPHIAHHYGIPSTASILAFDPIQRLMAIGTLDGRIKVVGGDNVEGLLISPKQLPYKNLEFLHNQGFLVSVSNENDIQVWDLEHRQIASSLKWECNITAFSVIPGTHFMYIGDEYGMVSVLKYDAEEVAILQLPYHIPANSLADAAGVSLPDHISVVGVLPQPCTSGNRLMIAYENGLIVLWDVSESRVVLFRGHKDLQLKDDPVVEENTFELEQEEKEISSLCWASLDGSILAVGYVDGDIFLWNMLSASSIKGRQAGGSSNDAVKLQLSSGKRKIPVIVLHWSANSRSNNERGGQLFIYGGDDIGSEEVLTALSLECSSGKEAIRCVNRVDLSLNGSFADMILVQNAGATENNTTGASLFLLTNPGQLHVYDDAMLASLLSQQEKSPSVRPIPFPVVVPMAEPHMTVAKLCSVPMEGHSSKALLEASLNLKATLSAGTKWPLTGGISKKLTFSEDDGVEKVYVAGYKDGSIQLWNATYSVLSPIAALEGEVQKIEVSGASAPVSALDFCFLSTSLAVGSESGLVRIYRLGNSEETSFHFVSENNQEVHSLHQAKGLQCIAAFCILNSPIRTLQYADSGAKLAVGFECGQVAMFDMSSLSVLYLKDCVSGSSSPVISTDVLACTDICSLLHSLKQKVPKSPKGAADVEQIENKDPLDGQVFILTRDSHVLVLDSVTGNTISSWGTQQKKGSTAISMYIIDNSSLASEASTTEHSEPLSKDSATQSEQLSEDSNTLVGVNPQIEIRSSRESRSSGKRSLDSLVVLCCEDALHVYSLKSVIQGDNNSIRKVSLSKPCCWTTTFKTTNEKASGIILLYQTGMIEIRSFPDLKVVGESSLMSILRWSFKTNMEKTVCSSDRGQIAVANGSELAFISFLASESDSRISDSLPRLHDKVLAAAADAAIRFSSSQKKKQGSPGILGIIKGFKGEKGQAMDSATSPSSDFRLHLESIFSSVPFSYAALDIPDFEDIEELNIDDIEIDEPVPVASTSSYKSKNDKGKDKDREKLFNDAPPEKPKLRTPAEIMIKYKYAGDASAAAAEAKDKLLERQEKLERIRKNTEELSNGAENFASMANELVKTMEGRRKWWNI</sequence>
<dbReference type="InterPro" id="IPR042855">
    <property type="entry name" value="V_SNARE_CC"/>
</dbReference>
<feature type="domain" description="V-SNARE coiled-coil homology" evidence="7">
    <location>
        <begin position="1052"/>
        <end position="1117"/>
    </location>
</feature>
<dbReference type="FunFam" id="2.130.10.10:FF:000882">
    <property type="entry name" value="Syntaxin-binding protein 5"/>
    <property type="match status" value="1"/>
</dbReference>